<dbReference type="PANTHER" id="PTHR43784">
    <property type="entry name" value="GDSL-LIKE LIPASE/ACYLHYDROLASE, PUTATIVE (AFU_ORTHOLOGUE AFUA_2G00820)-RELATED"/>
    <property type="match status" value="1"/>
</dbReference>
<dbReference type="CDD" id="cd01830">
    <property type="entry name" value="XynE_like"/>
    <property type="match status" value="1"/>
</dbReference>
<dbReference type="InterPro" id="IPR013830">
    <property type="entry name" value="SGNH_hydro"/>
</dbReference>
<name>E6QMS1_9ZZZZ</name>
<feature type="domain" description="SGNH hydrolase-type esterase" evidence="1">
    <location>
        <begin position="207"/>
        <end position="404"/>
    </location>
</feature>
<dbReference type="InterPro" id="IPR036514">
    <property type="entry name" value="SGNH_hydro_sf"/>
</dbReference>
<reference evidence="2" key="1">
    <citation type="submission" date="2009-10" db="EMBL/GenBank/DDBJ databases">
        <title>Diversity of trophic interactions inside an arsenic-rich microbial ecosystem.</title>
        <authorList>
            <person name="Bertin P.N."/>
            <person name="Heinrich-Salmeron A."/>
            <person name="Pelletier E."/>
            <person name="Goulhen-Chollet F."/>
            <person name="Arsene-Ploetze F."/>
            <person name="Gallien S."/>
            <person name="Calteau A."/>
            <person name="Vallenet D."/>
            <person name="Casiot C."/>
            <person name="Chane-Woon-Ming B."/>
            <person name="Giloteaux L."/>
            <person name="Barakat M."/>
            <person name="Bonnefoy V."/>
            <person name="Bruneel O."/>
            <person name="Chandler M."/>
            <person name="Cleiss J."/>
            <person name="Duran R."/>
            <person name="Elbaz-Poulichet F."/>
            <person name="Fonknechten N."/>
            <person name="Lauga B."/>
            <person name="Mornico D."/>
            <person name="Ortet P."/>
            <person name="Schaeffer C."/>
            <person name="Siguier P."/>
            <person name="Alexander Thil Smith A."/>
            <person name="Van Dorsselaer A."/>
            <person name="Weissenbach J."/>
            <person name="Medigue C."/>
            <person name="Le Paslier D."/>
        </authorList>
    </citation>
    <scope>NUCLEOTIDE SEQUENCE</scope>
</reference>
<gene>
    <name evidence="2" type="ORF">CARN6_2019</name>
</gene>
<dbReference type="EMBL" id="CABQ01000236">
    <property type="protein sequence ID" value="CBI08542.1"/>
    <property type="molecule type" value="Genomic_DNA"/>
</dbReference>
<dbReference type="PANTHER" id="PTHR43784:SF2">
    <property type="entry name" value="GDSL-LIKE LIPASE_ACYLHYDROLASE, PUTATIVE (AFU_ORTHOLOGUE AFUA_2G00820)-RELATED"/>
    <property type="match status" value="1"/>
</dbReference>
<proteinExistence type="predicted"/>
<organism evidence="2">
    <name type="scientific">mine drainage metagenome</name>
    <dbReference type="NCBI Taxonomy" id="410659"/>
    <lineage>
        <taxon>unclassified sequences</taxon>
        <taxon>metagenomes</taxon>
        <taxon>ecological metagenomes</taxon>
    </lineage>
</organism>
<dbReference type="SUPFAM" id="SSF52266">
    <property type="entry name" value="SGNH hydrolase"/>
    <property type="match status" value="1"/>
</dbReference>
<protein>
    <submittedName>
        <fullName evidence="2">Lipolytic enzyme, G-D-S-L</fullName>
    </submittedName>
</protein>
<dbReference type="Gene3D" id="3.40.50.1110">
    <property type="entry name" value="SGNH hydrolase"/>
    <property type="match status" value="1"/>
</dbReference>
<sequence length="416" mass="44008">MVIAAAIAVPAFTSAQTAPTTTDTTWVASWGAAQQIPEPQNALPEADITHATIRQTVHLSAGGSALRVRLSNAFGTTPLRFTAVHVALALVPDQSAIDPATDRPALFSGSEQVAIPAGAEYVSDPIDLSVTPLTNLTVTFSLDQAPQQQTGHPGSRATAFLAHGIPVSALSMTGTALPGTKSIEHWYFLSGIDVATSTNTPSSSIVALGDSITDGHASTTNGNDRWTDVLAQRIEADPATRGIGVVNAGIGGNHLLTDGLGPNALARFNRDVLARPGAKWVILLEGVNDLGALAPSGNATAAQHTDLVQRILAAYQQIIARAHAQGLLVYGATITPYVGSDYYHPDALSEADRQRINTWIRREKYFDAVIDFDQVVRDPAHPDRLLPTLDCGDHLHPSPAGYRVMGEAIPLNLFRR</sequence>
<evidence type="ECO:0000313" key="2">
    <source>
        <dbReference type="EMBL" id="CBI08542.1"/>
    </source>
</evidence>
<evidence type="ECO:0000259" key="1">
    <source>
        <dbReference type="Pfam" id="PF13472"/>
    </source>
</evidence>
<dbReference type="AlphaFoldDB" id="E6QMS1"/>
<accession>E6QMS1</accession>
<comment type="caution">
    <text evidence="2">The sequence shown here is derived from an EMBL/GenBank/DDBJ whole genome shotgun (WGS) entry which is preliminary data.</text>
</comment>
<dbReference type="Pfam" id="PF13472">
    <property type="entry name" value="Lipase_GDSL_2"/>
    <property type="match status" value="1"/>
</dbReference>
<dbReference type="InterPro" id="IPR053140">
    <property type="entry name" value="GDSL_Rv0518-like"/>
</dbReference>